<evidence type="ECO:0000313" key="2">
    <source>
        <dbReference type="EMBL" id="KDE73679.1"/>
    </source>
</evidence>
<dbReference type="AlphaFoldDB" id="A0AB73C617"/>
<comment type="caution">
    <text evidence="2">The sequence shown here is derived from an EMBL/GenBank/DDBJ whole genome shotgun (WGS) entry which is preliminary data.</text>
</comment>
<name>A0AB73C617_9FUSO</name>
<organism evidence="2 3">
    <name type="scientific">Fusobacterium necrophorum DJ-2</name>
    <dbReference type="NCBI Taxonomy" id="1441737"/>
    <lineage>
        <taxon>Bacteria</taxon>
        <taxon>Fusobacteriati</taxon>
        <taxon>Fusobacteriota</taxon>
        <taxon>Fusobacteriia</taxon>
        <taxon>Fusobacteriales</taxon>
        <taxon>Fusobacteriaceae</taxon>
        <taxon>Fusobacterium</taxon>
    </lineage>
</organism>
<dbReference type="EMBL" id="JAAH01000002">
    <property type="protein sequence ID" value="KDE73679.1"/>
    <property type="molecule type" value="Genomic_DNA"/>
</dbReference>
<accession>A0AB73C617</accession>
<evidence type="ECO:0000256" key="1">
    <source>
        <dbReference type="SAM" id="Phobius"/>
    </source>
</evidence>
<keyword evidence="1" id="KW-1133">Transmembrane helix</keyword>
<feature type="transmembrane region" description="Helical" evidence="1">
    <location>
        <begin position="15"/>
        <end position="39"/>
    </location>
</feature>
<proteinExistence type="predicted"/>
<reference evidence="2 3" key="1">
    <citation type="submission" date="2014-01" db="EMBL/GenBank/DDBJ databases">
        <title>Comparative genomics of Fusobacterium necrophorum wild isolates.</title>
        <authorList>
            <person name="Kittichotirat W."/>
            <person name="Bumgarner R.E."/>
            <person name="Lawrence P."/>
        </authorList>
    </citation>
    <scope>NUCLEOTIDE SEQUENCE [LARGE SCALE GENOMIC DNA]</scope>
    <source>
        <strain evidence="2 3">DJ-2</strain>
    </source>
</reference>
<keyword evidence="1" id="KW-0472">Membrane</keyword>
<dbReference type="Proteomes" id="UP000027058">
    <property type="component" value="Unassembled WGS sequence"/>
</dbReference>
<gene>
    <name evidence="2" type="ORF">FUSO8_00675</name>
</gene>
<keyword evidence="1" id="KW-0812">Transmembrane</keyword>
<sequence>MELYMVLKRKGEQSFQLLFFFINLRVCFNDYGLYFYFLILKF</sequence>
<evidence type="ECO:0000313" key="3">
    <source>
        <dbReference type="Proteomes" id="UP000027058"/>
    </source>
</evidence>
<protein>
    <recommendedName>
        <fullName evidence="4">PIN family toxin-antitoxin system</fullName>
    </recommendedName>
</protein>
<evidence type="ECO:0008006" key="4">
    <source>
        <dbReference type="Google" id="ProtNLM"/>
    </source>
</evidence>